<proteinExistence type="predicted"/>
<evidence type="ECO:0000313" key="3">
    <source>
        <dbReference type="Proteomes" id="UP000029646"/>
    </source>
</evidence>
<feature type="region of interest" description="Disordered" evidence="1">
    <location>
        <begin position="1"/>
        <end position="21"/>
    </location>
</feature>
<protein>
    <submittedName>
        <fullName evidence="2">Uncharacterized protein</fullName>
    </submittedName>
</protein>
<sequence length="42" mass="4588">MLACSSPSTIDPDPDTLDPEAPSQIERLTVNLQFLTRTVCVI</sequence>
<gene>
    <name evidence="2" type="ORF">JCM19302_731</name>
</gene>
<organism evidence="2 3">
    <name type="scientific">Jejuia pallidilutea</name>
    <dbReference type="NCBI Taxonomy" id="504487"/>
    <lineage>
        <taxon>Bacteria</taxon>
        <taxon>Pseudomonadati</taxon>
        <taxon>Bacteroidota</taxon>
        <taxon>Flavobacteriia</taxon>
        <taxon>Flavobacteriales</taxon>
        <taxon>Flavobacteriaceae</taxon>
        <taxon>Jejuia</taxon>
    </lineage>
</organism>
<evidence type="ECO:0000313" key="2">
    <source>
        <dbReference type="EMBL" id="GAL69836.1"/>
    </source>
</evidence>
<accession>A0A090VYR8</accession>
<name>A0A090VYR8_9FLAO</name>
<dbReference type="EMBL" id="BBNS01000003">
    <property type="protein sequence ID" value="GAL69836.1"/>
    <property type="molecule type" value="Genomic_DNA"/>
</dbReference>
<dbReference type="AlphaFoldDB" id="A0A090VYR8"/>
<reference evidence="2 3" key="1">
    <citation type="journal article" date="2014" name="Genome Announc.">
        <title>Draft Genome Sequence of Marine Flavobacterium Jejuia pallidilutea Strain 11shimoA1 and Pigmentation Mutants.</title>
        <authorList>
            <person name="Takatani N."/>
            <person name="Nakanishi M."/>
            <person name="Meirelles P."/>
            <person name="Mino S."/>
            <person name="Suda W."/>
            <person name="Oshima K."/>
            <person name="Hattori M."/>
            <person name="Ohkuma M."/>
            <person name="Hosokawa M."/>
            <person name="Miyashita K."/>
            <person name="Thompson F.L."/>
            <person name="Niwa A."/>
            <person name="Sawabe T."/>
            <person name="Sawabe T."/>
        </authorList>
    </citation>
    <scope>NUCLEOTIDE SEQUENCE [LARGE SCALE GENOMIC DNA]</scope>
    <source>
        <strain evidence="3">JCM19302</strain>
    </source>
</reference>
<dbReference type="Proteomes" id="UP000029646">
    <property type="component" value="Unassembled WGS sequence"/>
</dbReference>
<comment type="caution">
    <text evidence="2">The sequence shown here is derived from an EMBL/GenBank/DDBJ whole genome shotgun (WGS) entry which is preliminary data.</text>
</comment>
<evidence type="ECO:0000256" key="1">
    <source>
        <dbReference type="SAM" id="MobiDB-lite"/>
    </source>
</evidence>